<dbReference type="Pfam" id="PF18759">
    <property type="entry name" value="Plavaka"/>
    <property type="match status" value="1"/>
</dbReference>
<evidence type="ECO:0000313" key="1">
    <source>
        <dbReference type="EMBL" id="KIM50230.1"/>
    </source>
</evidence>
<dbReference type="InterPro" id="IPR041078">
    <property type="entry name" value="Plavaka"/>
</dbReference>
<keyword evidence="2" id="KW-1185">Reference proteome</keyword>
<dbReference type="AlphaFoldDB" id="A0A0C3CNN5"/>
<dbReference type="InParanoid" id="A0A0C3CNN5"/>
<name>A0A0C3CNN5_9AGAM</name>
<dbReference type="HOGENOM" id="CLU_170045_1_0_1"/>
<dbReference type="EMBL" id="KN822576">
    <property type="protein sequence ID" value="KIM50230.1"/>
    <property type="molecule type" value="Genomic_DNA"/>
</dbReference>
<dbReference type="Proteomes" id="UP000053989">
    <property type="component" value="Unassembled WGS sequence"/>
</dbReference>
<dbReference type="OrthoDB" id="3208495at2759"/>
<dbReference type="STRING" id="1036808.A0A0C3CNN5"/>
<reference evidence="2" key="2">
    <citation type="submission" date="2015-01" db="EMBL/GenBank/DDBJ databases">
        <title>Evolutionary Origins and Diversification of the Mycorrhizal Mutualists.</title>
        <authorList>
            <consortium name="DOE Joint Genome Institute"/>
            <consortium name="Mycorrhizal Genomics Consortium"/>
            <person name="Kohler A."/>
            <person name="Kuo A."/>
            <person name="Nagy L.G."/>
            <person name="Floudas D."/>
            <person name="Copeland A."/>
            <person name="Barry K.W."/>
            <person name="Cichocki N."/>
            <person name="Veneault-Fourrey C."/>
            <person name="LaButti K."/>
            <person name="Lindquist E.A."/>
            <person name="Lipzen A."/>
            <person name="Lundell T."/>
            <person name="Morin E."/>
            <person name="Murat C."/>
            <person name="Riley R."/>
            <person name="Ohm R."/>
            <person name="Sun H."/>
            <person name="Tunlid A."/>
            <person name="Henrissat B."/>
            <person name="Grigoriev I.V."/>
            <person name="Hibbett D.S."/>
            <person name="Martin F."/>
        </authorList>
    </citation>
    <scope>NUCLEOTIDE SEQUENCE [LARGE SCALE GENOMIC DNA]</scope>
    <source>
        <strain evidence="2">Foug A</strain>
    </source>
</reference>
<organism evidence="1 2">
    <name type="scientific">Scleroderma citrinum Foug A</name>
    <dbReference type="NCBI Taxonomy" id="1036808"/>
    <lineage>
        <taxon>Eukaryota</taxon>
        <taxon>Fungi</taxon>
        <taxon>Dikarya</taxon>
        <taxon>Basidiomycota</taxon>
        <taxon>Agaricomycotina</taxon>
        <taxon>Agaricomycetes</taxon>
        <taxon>Agaricomycetidae</taxon>
        <taxon>Boletales</taxon>
        <taxon>Sclerodermatineae</taxon>
        <taxon>Sclerodermataceae</taxon>
        <taxon>Scleroderma</taxon>
    </lineage>
</organism>
<feature type="non-terminal residue" evidence="1">
    <location>
        <position position="1"/>
    </location>
</feature>
<gene>
    <name evidence="1" type="ORF">SCLCIDRAFT_146037</name>
</gene>
<evidence type="ECO:0000313" key="2">
    <source>
        <dbReference type="Proteomes" id="UP000053989"/>
    </source>
</evidence>
<protein>
    <submittedName>
        <fullName evidence="1">Uncharacterized protein</fullName>
    </submittedName>
</protein>
<sequence>VQQLPDNFKDFVFERTGNKMPGDAFFTHCHRELFHAQWKALLDDDFIQAYEHGMVLMCCDGIQWRLYPRIFTYSVDYLEKILIANICNLGSYPCPHCLIPKGCLQNLATQKDSLQ</sequence>
<accession>A0A0C3CNN5</accession>
<reference evidence="1 2" key="1">
    <citation type="submission" date="2014-04" db="EMBL/GenBank/DDBJ databases">
        <authorList>
            <consortium name="DOE Joint Genome Institute"/>
            <person name="Kuo A."/>
            <person name="Kohler A."/>
            <person name="Nagy L.G."/>
            <person name="Floudas D."/>
            <person name="Copeland A."/>
            <person name="Barry K.W."/>
            <person name="Cichocki N."/>
            <person name="Veneault-Fourrey C."/>
            <person name="LaButti K."/>
            <person name="Lindquist E.A."/>
            <person name="Lipzen A."/>
            <person name="Lundell T."/>
            <person name="Morin E."/>
            <person name="Murat C."/>
            <person name="Sun H."/>
            <person name="Tunlid A."/>
            <person name="Henrissat B."/>
            <person name="Grigoriev I.V."/>
            <person name="Hibbett D.S."/>
            <person name="Martin F."/>
            <person name="Nordberg H.P."/>
            <person name="Cantor M.N."/>
            <person name="Hua S.X."/>
        </authorList>
    </citation>
    <scope>NUCLEOTIDE SEQUENCE [LARGE SCALE GENOMIC DNA]</scope>
    <source>
        <strain evidence="1 2">Foug A</strain>
    </source>
</reference>
<proteinExistence type="predicted"/>